<accession>A0A699RCU1</accession>
<dbReference type="PANTHER" id="PTHR31080">
    <property type="entry name" value="PECTINESTERASE INHIBITOR-LIKE"/>
    <property type="match status" value="1"/>
</dbReference>
<protein>
    <submittedName>
        <fullName evidence="4">Pectinesterase/pectinesterase inhibitor U1</fullName>
    </submittedName>
</protein>
<dbReference type="PANTHER" id="PTHR31080:SF296">
    <property type="entry name" value="OS05G0360900 PROTEIN"/>
    <property type="match status" value="1"/>
</dbReference>
<reference evidence="4" key="1">
    <citation type="journal article" date="2019" name="Sci. Rep.">
        <title>Draft genome of Tanacetum cinerariifolium, the natural source of mosquito coil.</title>
        <authorList>
            <person name="Yamashiro T."/>
            <person name="Shiraishi A."/>
            <person name="Satake H."/>
            <person name="Nakayama K."/>
        </authorList>
    </citation>
    <scope>NUCLEOTIDE SEQUENCE</scope>
</reference>
<dbReference type="NCBIfam" id="TIGR01614">
    <property type="entry name" value="PME_inhib"/>
    <property type="match status" value="1"/>
</dbReference>
<feature type="domain" description="Pectinesterase inhibitor" evidence="3">
    <location>
        <begin position="56"/>
        <end position="153"/>
    </location>
</feature>
<keyword evidence="2" id="KW-1133">Transmembrane helix</keyword>
<dbReference type="GO" id="GO:0004857">
    <property type="term" value="F:enzyme inhibitor activity"/>
    <property type="evidence" value="ECO:0007669"/>
    <property type="project" value="InterPro"/>
</dbReference>
<keyword evidence="1" id="KW-0732">Signal</keyword>
<feature type="transmembrane region" description="Helical" evidence="2">
    <location>
        <begin position="12"/>
        <end position="33"/>
    </location>
</feature>
<evidence type="ECO:0000259" key="3">
    <source>
        <dbReference type="Pfam" id="PF04043"/>
    </source>
</evidence>
<evidence type="ECO:0000313" key="4">
    <source>
        <dbReference type="EMBL" id="GFC83506.1"/>
    </source>
</evidence>
<sequence>MAGVSNNNRKKLILGALATVLLISAFIGIVVGVKSRNSGSHNSNVQSITDSEAHEIVKSSCSATFYPELCYSTIASHPEVSTKVKTQKDAIELAVSMTTKAVKLSYVKIQKLSKRRGLSPRQMRGLNDCLEMVSETLDELGQVTKDLEEYDTKKSL</sequence>
<keyword evidence="2" id="KW-0472">Membrane</keyword>
<dbReference type="Gene3D" id="1.20.140.40">
    <property type="entry name" value="Invertase/pectin methylesterase inhibitor family protein"/>
    <property type="match status" value="1"/>
</dbReference>
<organism evidence="4">
    <name type="scientific">Tanacetum cinerariifolium</name>
    <name type="common">Dalmatian daisy</name>
    <name type="synonym">Chrysanthemum cinerariifolium</name>
    <dbReference type="NCBI Taxonomy" id="118510"/>
    <lineage>
        <taxon>Eukaryota</taxon>
        <taxon>Viridiplantae</taxon>
        <taxon>Streptophyta</taxon>
        <taxon>Embryophyta</taxon>
        <taxon>Tracheophyta</taxon>
        <taxon>Spermatophyta</taxon>
        <taxon>Magnoliopsida</taxon>
        <taxon>eudicotyledons</taxon>
        <taxon>Gunneridae</taxon>
        <taxon>Pentapetalae</taxon>
        <taxon>asterids</taxon>
        <taxon>campanulids</taxon>
        <taxon>Asterales</taxon>
        <taxon>Asteraceae</taxon>
        <taxon>Asteroideae</taxon>
        <taxon>Anthemideae</taxon>
        <taxon>Anthemidinae</taxon>
        <taxon>Tanacetum</taxon>
    </lineage>
</organism>
<dbReference type="InterPro" id="IPR006501">
    <property type="entry name" value="Pectinesterase_inhib_dom"/>
</dbReference>
<dbReference type="InterPro" id="IPR035513">
    <property type="entry name" value="Invertase/methylesterase_inhib"/>
</dbReference>
<dbReference type="AlphaFoldDB" id="A0A699RCU1"/>
<dbReference type="EMBL" id="BKCJ011089812">
    <property type="protein sequence ID" value="GFC83506.1"/>
    <property type="molecule type" value="Genomic_DNA"/>
</dbReference>
<keyword evidence="2" id="KW-0812">Transmembrane</keyword>
<dbReference type="SUPFAM" id="SSF101148">
    <property type="entry name" value="Plant invertase/pectin methylesterase inhibitor"/>
    <property type="match status" value="1"/>
</dbReference>
<evidence type="ECO:0000256" key="1">
    <source>
        <dbReference type="ARBA" id="ARBA00022729"/>
    </source>
</evidence>
<dbReference type="Pfam" id="PF04043">
    <property type="entry name" value="PMEI"/>
    <property type="match status" value="1"/>
</dbReference>
<feature type="non-terminal residue" evidence="4">
    <location>
        <position position="156"/>
    </location>
</feature>
<name>A0A699RCU1_TANCI</name>
<evidence type="ECO:0000256" key="2">
    <source>
        <dbReference type="SAM" id="Phobius"/>
    </source>
</evidence>
<gene>
    <name evidence="4" type="ORF">Tci_855476</name>
</gene>
<dbReference type="InterPro" id="IPR051955">
    <property type="entry name" value="PME_Inhibitor"/>
</dbReference>
<proteinExistence type="predicted"/>
<comment type="caution">
    <text evidence="4">The sequence shown here is derived from an EMBL/GenBank/DDBJ whole genome shotgun (WGS) entry which is preliminary data.</text>
</comment>